<dbReference type="RefSeq" id="WP_150031686.1">
    <property type="nucleotide sequence ID" value="NZ_VWSH01000001.1"/>
</dbReference>
<dbReference type="EMBL" id="VWSH01000001">
    <property type="protein sequence ID" value="KAA5537110.1"/>
    <property type="molecule type" value="Genomic_DNA"/>
</dbReference>
<dbReference type="Proteomes" id="UP000323632">
    <property type="component" value="Unassembled WGS sequence"/>
</dbReference>
<feature type="signal peptide" evidence="2">
    <location>
        <begin position="1"/>
        <end position="20"/>
    </location>
</feature>
<protein>
    <submittedName>
        <fullName evidence="4">Outer membrane beta-barrel protein</fullName>
    </submittedName>
</protein>
<dbReference type="Pfam" id="PF13715">
    <property type="entry name" value="CarbopepD_reg_2"/>
    <property type="match status" value="1"/>
</dbReference>
<feature type="compositionally biased region" description="Basic and acidic residues" evidence="1">
    <location>
        <begin position="941"/>
        <end position="951"/>
    </location>
</feature>
<evidence type="ECO:0000313" key="5">
    <source>
        <dbReference type="Proteomes" id="UP000323632"/>
    </source>
</evidence>
<keyword evidence="5" id="KW-1185">Reference proteome</keyword>
<evidence type="ECO:0000256" key="1">
    <source>
        <dbReference type="SAM" id="MobiDB-lite"/>
    </source>
</evidence>
<dbReference type="InterPro" id="IPR041700">
    <property type="entry name" value="OMP_b-brl_3"/>
</dbReference>
<accession>A0A5M6CRU3</accession>
<keyword evidence="2" id="KW-0732">Signal</keyword>
<sequence length="980" mass="108006">MNQIFKTFLFLLLLSTCSIAAFSQNGSKIYGIIKDNVNEPLTGATVALRNNADSFVAGTAADIDGNFIINDVPDGSYKMTISYLGYEDYKKTIDIAGSELNLGILKLDPSKGTTLDEVKIVEKAPPVQQKEDTTQFNAGSYKVNPDATAEDLIRKMPGMDLSTGKPQAQGESVTKVLVDGKPFFGDDPSSSLKNLPAEVIDKIQVYDEKSDQSQFTGFDDGNTSKTINIITKPNRKQGVFGKLYAGGGTDGTKDASDNYDAKYNAGGNINYFEGDRRISLIGQSNNINIQNFSSQDLVGISGTSGGRGGGSRGGGPGGGGASSSFTTNQSSGINKTNAVGFNYSDKWGKKVDVTASYFFNNSDNTTTQTTERDFVLPSDAGKIYNDTTLSNAVNNNHRFNMRFNYTIDSFNSLLIVPSLSFQNNNSTSLLNGSTMLNHTDLLNSTINRYSSDKSGNNLSTMLLYRHKFRKQGRTLSLMANGGYNKNDGNSSLFAPVVSEDGIDTTDQQAVSKQHGWNINSNVNYTEPLSKKSFLQVQYGLNYQQSSSDKRTNDFSYITNDYTDLNTALSNKFTTNYITNKGGLTYRYNDTNFNFNIGVDFQNANLDNQRELPQNNAIQRSFNTVLPNARFQYNFSKKKTLRLFYRSSTSAPSVSQLQDVVDNSNPLQISTGNPNLVQTYNNSLFMRYNATNTKNNSTFFAMLSAQNTRDYIANSTIIVNDSTNLNGVVVPAGGQYTRPENMNGYWNFRGFATYGVPINALKSNINGNATLGYVRTPGMVNLQKNYANNTSMGLGLVLSSNISDKIDFTLSTNANYNIIRNTLNTNSNTQYYNQSSRLSLNYIFWKGIAFNTELNHQLYRGLSAAYNQNYLLWNMSLGKKLFKKQQGEIKFSVYDLLKQNNSIATTVTESYIQYTQTNVLQRYFMLTFTYNLRFFKGGASMKDTENNERNGGEQRMFGPPPGAPPGGGPGGPSPGMMPPMD</sequence>
<reference evidence="4 5" key="1">
    <citation type="submission" date="2019-09" db="EMBL/GenBank/DDBJ databases">
        <title>Genome sequence and assembly of Taibaiella sp.</title>
        <authorList>
            <person name="Chhetri G."/>
        </authorList>
    </citation>
    <scope>NUCLEOTIDE SEQUENCE [LARGE SCALE GENOMIC DNA]</scope>
    <source>
        <strain evidence="4 5">KVB11</strain>
    </source>
</reference>
<feature type="compositionally biased region" description="Gly residues" evidence="1">
    <location>
        <begin position="302"/>
        <end position="321"/>
    </location>
</feature>
<feature type="region of interest" description="Disordered" evidence="1">
    <location>
        <begin position="940"/>
        <end position="980"/>
    </location>
</feature>
<evidence type="ECO:0000313" key="4">
    <source>
        <dbReference type="EMBL" id="KAA5537110.1"/>
    </source>
</evidence>
<dbReference type="Pfam" id="PF14905">
    <property type="entry name" value="OMP_b-brl_3"/>
    <property type="match status" value="1"/>
</dbReference>
<evidence type="ECO:0000256" key="2">
    <source>
        <dbReference type="SAM" id="SignalP"/>
    </source>
</evidence>
<feature type="compositionally biased region" description="Pro residues" evidence="1">
    <location>
        <begin position="957"/>
        <end position="980"/>
    </location>
</feature>
<feature type="domain" description="Outer membrane protein beta-barrel" evidence="3">
    <location>
        <begin position="466"/>
        <end position="929"/>
    </location>
</feature>
<gene>
    <name evidence="4" type="ORF">F0919_05405</name>
</gene>
<dbReference type="Gene3D" id="2.60.40.1120">
    <property type="entry name" value="Carboxypeptidase-like, regulatory domain"/>
    <property type="match status" value="1"/>
</dbReference>
<dbReference type="AlphaFoldDB" id="A0A5M6CRU3"/>
<name>A0A5M6CRU3_9BACT</name>
<dbReference type="InterPro" id="IPR008969">
    <property type="entry name" value="CarboxyPept-like_regulatory"/>
</dbReference>
<organism evidence="4 5">
    <name type="scientific">Taibaiella lutea</name>
    <dbReference type="NCBI Taxonomy" id="2608001"/>
    <lineage>
        <taxon>Bacteria</taxon>
        <taxon>Pseudomonadati</taxon>
        <taxon>Bacteroidota</taxon>
        <taxon>Chitinophagia</taxon>
        <taxon>Chitinophagales</taxon>
        <taxon>Chitinophagaceae</taxon>
        <taxon>Taibaiella</taxon>
    </lineage>
</organism>
<proteinExistence type="predicted"/>
<dbReference type="SUPFAM" id="SSF56935">
    <property type="entry name" value="Porins"/>
    <property type="match status" value="1"/>
</dbReference>
<dbReference type="SUPFAM" id="SSF49464">
    <property type="entry name" value="Carboxypeptidase regulatory domain-like"/>
    <property type="match status" value="1"/>
</dbReference>
<feature type="region of interest" description="Disordered" evidence="1">
    <location>
        <begin position="300"/>
        <end position="329"/>
    </location>
</feature>
<comment type="caution">
    <text evidence="4">The sequence shown here is derived from an EMBL/GenBank/DDBJ whole genome shotgun (WGS) entry which is preliminary data.</text>
</comment>
<feature type="chain" id="PRO_5024464052" evidence="2">
    <location>
        <begin position="21"/>
        <end position="980"/>
    </location>
</feature>
<evidence type="ECO:0000259" key="3">
    <source>
        <dbReference type="Pfam" id="PF14905"/>
    </source>
</evidence>